<dbReference type="GO" id="GO:0004519">
    <property type="term" value="F:endonuclease activity"/>
    <property type="evidence" value="ECO:0007669"/>
    <property type="project" value="UniProtKB-UniRule"/>
</dbReference>
<dbReference type="SMART" id="SM00477">
    <property type="entry name" value="NUC"/>
    <property type="match status" value="1"/>
</dbReference>
<dbReference type="OrthoDB" id="9811262at2"/>
<evidence type="ECO:0000256" key="1">
    <source>
        <dbReference type="ARBA" id="ARBA00001946"/>
    </source>
</evidence>
<keyword evidence="5 10" id="KW-0255">Endonuclease</keyword>
<dbReference type="PROSITE" id="PS01070">
    <property type="entry name" value="NUCLEASE_NON_SPEC"/>
    <property type="match status" value="1"/>
</dbReference>
<feature type="domain" description="DNA/RNA non-specific endonuclease/pyrophosphatase/phosphodiesterase" evidence="12">
    <location>
        <begin position="59"/>
        <end position="252"/>
    </location>
</feature>
<dbReference type="Gene3D" id="3.40.570.10">
    <property type="entry name" value="Extracellular Endonuclease, subunit A"/>
    <property type="match status" value="1"/>
</dbReference>
<comment type="cofactor">
    <cofactor evidence="1 10">
        <name>Mg(2+)</name>
        <dbReference type="ChEBI" id="CHEBI:18420"/>
    </cofactor>
</comment>
<dbReference type="InterPro" id="IPR044929">
    <property type="entry name" value="DNA/RNA_non-sp_Endonuclease_sf"/>
</dbReference>
<sequence>MNRKTIFSLIAILILFAVFGYEYFLEEETRKEIVNEGEKVKGDTNEYFLPTSSTGQIIHHEGYSLSYNEAHEQAEWVAYELKKSHLSSTNFKRPYFEIDKTVKTGAAHWRNYKDSGYDRGHLCPAGDRKFSKEAHDETFLTSNISPQKHDFNSGVWNRLEQKVRYWANKYDGVFVVTGGVLKGQMKSIGDEEVSVPNQFYKILIDNNTGVTKMIAFLLPHENSNEPLYKFVVSVDKVEKLTGIDFFPELEDSVENQLEASNNYKKWQFY</sequence>
<dbReference type="GO" id="GO:0016787">
    <property type="term" value="F:hydrolase activity"/>
    <property type="evidence" value="ECO:0007669"/>
    <property type="project" value="UniProtKB-KW"/>
</dbReference>
<dbReference type="Pfam" id="PF01223">
    <property type="entry name" value="Endonuclease_NS"/>
    <property type="match status" value="1"/>
</dbReference>
<organism evidence="13 14">
    <name type="scientific">Seonamhaeicola maritimus</name>
    <dbReference type="NCBI Taxonomy" id="2591822"/>
    <lineage>
        <taxon>Bacteria</taxon>
        <taxon>Pseudomonadati</taxon>
        <taxon>Bacteroidota</taxon>
        <taxon>Flavobacteriia</taxon>
        <taxon>Flavobacteriales</taxon>
        <taxon>Flavobacteriaceae</taxon>
    </lineage>
</organism>
<protein>
    <recommendedName>
        <fullName evidence="10">Endonuclease</fullName>
        <ecNumber evidence="10">3.1.30.-</ecNumber>
    </recommendedName>
</protein>
<evidence type="ECO:0000256" key="3">
    <source>
        <dbReference type="ARBA" id="ARBA00022722"/>
    </source>
</evidence>
<dbReference type="InterPro" id="IPR020821">
    <property type="entry name" value="ENPP1-3/EXOG-like_nuc-like"/>
</dbReference>
<name>A0A5C7GG42_9FLAO</name>
<comment type="similarity">
    <text evidence="2 10">Belongs to the DNA/RNA non-specific endonuclease family.</text>
</comment>
<comment type="caution">
    <text evidence="13">The sequence shown here is derived from an EMBL/GenBank/DDBJ whole genome shotgun (WGS) entry which is preliminary data.</text>
</comment>
<dbReference type="GO" id="GO:0003676">
    <property type="term" value="F:nucleic acid binding"/>
    <property type="evidence" value="ECO:0007669"/>
    <property type="project" value="InterPro"/>
</dbReference>
<feature type="domain" description="ENPP1-3/EXOG-like endonuclease/phosphodiesterase" evidence="11">
    <location>
        <begin position="60"/>
        <end position="252"/>
    </location>
</feature>
<evidence type="ECO:0000256" key="10">
    <source>
        <dbReference type="RuleBase" id="RU366055"/>
    </source>
</evidence>
<evidence type="ECO:0000256" key="6">
    <source>
        <dbReference type="ARBA" id="ARBA00022801"/>
    </source>
</evidence>
<evidence type="ECO:0000313" key="13">
    <source>
        <dbReference type="EMBL" id="TXG35908.1"/>
    </source>
</evidence>
<keyword evidence="4 9" id="KW-0479">Metal-binding</keyword>
<feature type="binding site" evidence="9">
    <location>
        <position position="152"/>
    </location>
    <ligand>
        <name>Mg(2+)</name>
        <dbReference type="ChEBI" id="CHEBI:18420"/>
        <note>catalytic</note>
    </ligand>
</feature>
<keyword evidence="3 10" id="KW-0540">Nuclease</keyword>
<dbReference type="Proteomes" id="UP000321080">
    <property type="component" value="Unassembled WGS sequence"/>
</dbReference>
<keyword evidence="14" id="KW-1185">Reference proteome</keyword>
<proteinExistence type="inferred from homology"/>
<dbReference type="InterPro" id="IPR040255">
    <property type="entry name" value="Non-specific_endonuclease"/>
</dbReference>
<dbReference type="SMART" id="SM00892">
    <property type="entry name" value="Endonuclease_NS"/>
    <property type="match status" value="1"/>
</dbReference>
<dbReference type="EMBL" id="VRKQ01000014">
    <property type="protein sequence ID" value="TXG35908.1"/>
    <property type="molecule type" value="Genomic_DNA"/>
</dbReference>
<evidence type="ECO:0000259" key="12">
    <source>
        <dbReference type="SMART" id="SM00892"/>
    </source>
</evidence>
<evidence type="ECO:0000256" key="9">
    <source>
        <dbReference type="PIRSR" id="PIRSR640255-2"/>
    </source>
</evidence>
<dbReference type="PANTHER" id="PTHR13966:SF5">
    <property type="entry name" value="ENDONUCLEASE G, MITOCHONDRIAL"/>
    <property type="match status" value="1"/>
</dbReference>
<dbReference type="PANTHER" id="PTHR13966">
    <property type="entry name" value="ENDONUCLEASE RELATED"/>
    <property type="match status" value="1"/>
</dbReference>
<dbReference type="InterPro" id="IPR018524">
    <property type="entry name" value="DNA/RNA_endonuclease_AS"/>
</dbReference>
<keyword evidence="7" id="KW-0460">Magnesium</keyword>
<keyword evidence="6 10" id="KW-0378">Hydrolase</keyword>
<dbReference type="InterPro" id="IPR044925">
    <property type="entry name" value="His-Me_finger_sf"/>
</dbReference>
<dbReference type="CDD" id="cd00091">
    <property type="entry name" value="NUC"/>
    <property type="match status" value="1"/>
</dbReference>
<evidence type="ECO:0000256" key="7">
    <source>
        <dbReference type="ARBA" id="ARBA00022842"/>
    </source>
</evidence>
<evidence type="ECO:0000256" key="2">
    <source>
        <dbReference type="ARBA" id="ARBA00010052"/>
    </source>
</evidence>
<evidence type="ECO:0000259" key="11">
    <source>
        <dbReference type="SMART" id="SM00477"/>
    </source>
</evidence>
<evidence type="ECO:0000256" key="4">
    <source>
        <dbReference type="ARBA" id="ARBA00022723"/>
    </source>
</evidence>
<feature type="active site" description="Proton acceptor" evidence="8">
    <location>
        <position position="121"/>
    </location>
</feature>
<dbReference type="GO" id="GO:0046872">
    <property type="term" value="F:metal ion binding"/>
    <property type="evidence" value="ECO:0007669"/>
    <property type="project" value="UniProtKB-KW"/>
</dbReference>
<evidence type="ECO:0000256" key="8">
    <source>
        <dbReference type="PIRSR" id="PIRSR640255-1"/>
    </source>
</evidence>
<dbReference type="SUPFAM" id="SSF54060">
    <property type="entry name" value="His-Me finger endonucleases"/>
    <property type="match status" value="1"/>
</dbReference>
<accession>A0A5C7GG42</accession>
<gene>
    <name evidence="13" type="ORF">FUA22_13950</name>
</gene>
<dbReference type="AlphaFoldDB" id="A0A5C7GG42"/>
<evidence type="ECO:0000256" key="5">
    <source>
        <dbReference type="ARBA" id="ARBA00022759"/>
    </source>
</evidence>
<evidence type="ECO:0000313" key="14">
    <source>
        <dbReference type="Proteomes" id="UP000321080"/>
    </source>
</evidence>
<dbReference type="RefSeq" id="WP_147769214.1">
    <property type="nucleotide sequence ID" value="NZ_VRKQ01000014.1"/>
</dbReference>
<reference evidence="13 14" key="1">
    <citation type="submission" date="2019-08" db="EMBL/GenBank/DDBJ databases">
        <title>Seonamhaeicola sediminis sp. nov., isolated from marine sediment.</title>
        <authorList>
            <person name="Cao W.R."/>
        </authorList>
    </citation>
    <scope>NUCLEOTIDE SEQUENCE [LARGE SCALE GENOMIC DNA]</scope>
    <source>
        <strain evidence="13 14">1505</strain>
    </source>
</reference>
<dbReference type="InterPro" id="IPR001604">
    <property type="entry name" value="Endo_G_ENPP1-like_dom"/>
</dbReference>
<dbReference type="EC" id="3.1.30.-" evidence="10"/>